<dbReference type="EMBL" id="JAMKPW020000009">
    <property type="protein sequence ID" value="KAK8215227.1"/>
    <property type="molecule type" value="Genomic_DNA"/>
</dbReference>
<keyword evidence="2" id="KW-1185">Reference proteome</keyword>
<proteinExistence type="predicted"/>
<name>A0ACC3SIN8_9PEZI</name>
<evidence type="ECO:0000313" key="2">
    <source>
        <dbReference type="Proteomes" id="UP001320706"/>
    </source>
</evidence>
<comment type="caution">
    <text evidence="1">The sequence shown here is derived from an EMBL/GenBank/DDBJ whole genome shotgun (WGS) entry which is preliminary data.</text>
</comment>
<accession>A0ACC3SIN8</accession>
<reference evidence="1" key="1">
    <citation type="submission" date="2024-02" db="EMBL/GenBank/DDBJ databases">
        <title>Metagenome Assembled Genome of Zalaria obscura JY119.</title>
        <authorList>
            <person name="Vighnesh L."/>
            <person name="Jagadeeshwari U."/>
            <person name="Venkata Ramana C."/>
            <person name="Sasikala C."/>
        </authorList>
    </citation>
    <scope>NUCLEOTIDE SEQUENCE</scope>
    <source>
        <strain evidence="1">JY119</strain>
    </source>
</reference>
<evidence type="ECO:0000313" key="1">
    <source>
        <dbReference type="EMBL" id="KAK8215227.1"/>
    </source>
</evidence>
<organism evidence="1 2">
    <name type="scientific">Zalaria obscura</name>
    <dbReference type="NCBI Taxonomy" id="2024903"/>
    <lineage>
        <taxon>Eukaryota</taxon>
        <taxon>Fungi</taxon>
        <taxon>Dikarya</taxon>
        <taxon>Ascomycota</taxon>
        <taxon>Pezizomycotina</taxon>
        <taxon>Dothideomycetes</taxon>
        <taxon>Dothideomycetidae</taxon>
        <taxon>Dothideales</taxon>
        <taxon>Zalariaceae</taxon>
        <taxon>Zalaria</taxon>
    </lineage>
</organism>
<sequence length="132" mass="14596">MCLPSGIHLRTNLQTGMPLSLWQSLHGEDHEPLISRRANHFYHTMDLQLRGRVHFPHTDVGGALGGHEDAPGTSQCRDSQSTTVHSARYLGVNNLPDLSNTPVIPGRLALSKMTSNSMLPATLRMCMEEELQ</sequence>
<gene>
    <name evidence="1" type="ORF">M8818_002239</name>
</gene>
<dbReference type="Proteomes" id="UP001320706">
    <property type="component" value="Unassembled WGS sequence"/>
</dbReference>
<protein>
    <submittedName>
        <fullName evidence="1">Uncharacterized protein</fullName>
    </submittedName>
</protein>